<evidence type="ECO:0000313" key="1">
    <source>
        <dbReference type="EMBL" id="CAB1445051.1"/>
    </source>
</evidence>
<dbReference type="EMBL" id="CADEAL010003535">
    <property type="protein sequence ID" value="CAB1445051.1"/>
    <property type="molecule type" value="Genomic_DNA"/>
</dbReference>
<protein>
    <submittedName>
        <fullName evidence="1">Uncharacterized protein</fullName>
    </submittedName>
</protein>
<gene>
    <name evidence="1" type="ORF">PLEPLA_LOCUS32781</name>
</gene>
<organism evidence="1 2">
    <name type="scientific">Pleuronectes platessa</name>
    <name type="common">European plaice</name>
    <dbReference type="NCBI Taxonomy" id="8262"/>
    <lineage>
        <taxon>Eukaryota</taxon>
        <taxon>Metazoa</taxon>
        <taxon>Chordata</taxon>
        <taxon>Craniata</taxon>
        <taxon>Vertebrata</taxon>
        <taxon>Euteleostomi</taxon>
        <taxon>Actinopterygii</taxon>
        <taxon>Neopterygii</taxon>
        <taxon>Teleostei</taxon>
        <taxon>Neoteleostei</taxon>
        <taxon>Acanthomorphata</taxon>
        <taxon>Carangaria</taxon>
        <taxon>Pleuronectiformes</taxon>
        <taxon>Pleuronectoidei</taxon>
        <taxon>Pleuronectidae</taxon>
        <taxon>Pleuronectes</taxon>
    </lineage>
</organism>
<name>A0A9N7V6I6_PLEPL</name>
<dbReference type="Proteomes" id="UP001153269">
    <property type="component" value="Unassembled WGS sequence"/>
</dbReference>
<proteinExistence type="predicted"/>
<reference evidence="1" key="1">
    <citation type="submission" date="2020-03" db="EMBL/GenBank/DDBJ databases">
        <authorList>
            <person name="Weist P."/>
        </authorList>
    </citation>
    <scope>NUCLEOTIDE SEQUENCE</scope>
</reference>
<dbReference type="AlphaFoldDB" id="A0A9N7V6I6"/>
<comment type="caution">
    <text evidence="1">The sequence shown here is derived from an EMBL/GenBank/DDBJ whole genome shotgun (WGS) entry which is preliminary data.</text>
</comment>
<evidence type="ECO:0000313" key="2">
    <source>
        <dbReference type="Proteomes" id="UP001153269"/>
    </source>
</evidence>
<keyword evidence="2" id="KW-1185">Reference proteome</keyword>
<accession>A0A9N7V6I6</accession>
<sequence length="254" mass="28054">MLKTPNGNIKISSTRCVGVQEPAPAAVALERSSLQALGNSSTTVDRWASPPPAQPVSPSSFSYLHLDTSYSSADLYLMEIHIKSAPEALRPGYAIAVGFVLLIIFTAKDSQSCHTLGSTYQPVLFGKQLLIRGQIKSSYSVFIPRDGKRNLEDYQALGTRTKSSSWRIQIVINSPCSLQEEADRSADFNVVKNKQSFVFMTRFERRTEEVLSCSCSPGLLIVTIWISLTPERFERCSLSLIGSDHRSPSQHGHE</sequence>